<comment type="caution">
    <text evidence="1">The sequence shown here is derived from an EMBL/GenBank/DDBJ whole genome shotgun (WGS) entry which is preliminary data.</text>
</comment>
<name>A0A1F5NT57_9BACT</name>
<gene>
    <name evidence="1" type="ORF">A2826_01335</name>
</gene>
<dbReference type="Proteomes" id="UP000177912">
    <property type="component" value="Unassembled WGS sequence"/>
</dbReference>
<protein>
    <submittedName>
        <fullName evidence="1">Uncharacterized protein</fullName>
    </submittedName>
</protein>
<proteinExistence type="predicted"/>
<accession>A0A1F5NT57</accession>
<dbReference type="EMBL" id="MFEI01000018">
    <property type="protein sequence ID" value="OGE80861.1"/>
    <property type="molecule type" value="Genomic_DNA"/>
</dbReference>
<sequence>MITTIIVSLLIFWGIVSLQAKESCENTVRVIKTERSPGIWIDTNMPLLSRDANYKPPIEEAILKTGKMQDLLQAKFLEEQGNWQVDGCWIVLVEPSKNYLQIIVRLVKQKTYLKKHGAAEEVRVKPNSLDIDDQFFEDNAPAIVHEVLKKIGKPIPNK</sequence>
<dbReference type="AlphaFoldDB" id="A0A1F5NT57"/>
<evidence type="ECO:0000313" key="2">
    <source>
        <dbReference type="Proteomes" id="UP000177912"/>
    </source>
</evidence>
<reference evidence="1 2" key="1">
    <citation type="journal article" date="2016" name="Nat. Commun.">
        <title>Thousands of microbial genomes shed light on interconnected biogeochemical processes in an aquifer system.</title>
        <authorList>
            <person name="Anantharaman K."/>
            <person name="Brown C.T."/>
            <person name="Hug L.A."/>
            <person name="Sharon I."/>
            <person name="Castelle C.J."/>
            <person name="Probst A.J."/>
            <person name="Thomas B.C."/>
            <person name="Singh A."/>
            <person name="Wilkins M.J."/>
            <person name="Karaoz U."/>
            <person name="Brodie E.L."/>
            <person name="Williams K.H."/>
            <person name="Hubbard S.S."/>
            <person name="Banfield J.F."/>
        </authorList>
    </citation>
    <scope>NUCLEOTIDE SEQUENCE [LARGE SCALE GENOMIC DNA]</scope>
</reference>
<evidence type="ECO:0000313" key="1">
    <source>
        <dbReference type="EMBL" id="OGE80861.1"/>
    </source>
</evidence>
<organism evidence="1 2">
    <name type="scientific">Candidatus Doudnabacteria bacterium RIFCSPHIGHO2_01_FULL_43_23</name>
    <dbReference type="NCBI Taxonomy" id="1817822"/>
    <lineage>
        <taxon>Bacteria</taxon>
        <taxon>Candidatus Doudnaibacteriota</taxon>
    </lineage>
</organism>